<gene>
    <name evidence="3" type="ORF">FKW44_022489</name>
</gene>
<dbReference type="EMBL" id="CP045906">
    <property type="protein sequence ID" value="QQP34569.1"/>
    <property type="molecule type" value="Genomic_DNA"/>
</dbReference>
<name>A0A7T8JU13_CALRO</name>
<protein>
    <submittedName>
        <fullName evidence="3">Ephrin-B3</fullName>
    </submittedName>
</protein>
<dbReference type="Proteomes" id="UP000595437">
    <property type="component" value="Chromosome 17"/>
</dbReference>
<feature type="non-terminal residue" evidence="3">
    <location>
        <position position="145"/>
    </location>
</feature>
<organism evidence="3 4">
    <name type="scientific">Caligus rogercresseyi</name>
    <name type="common">Sea louse</name>
    <dbReference type="NCBI Taxonomy" id="217165"/>
    <lineage>
        <taxon>Eukaryota</taxon>
        <taxon>Metazoa</taxon>
        <taxon>Ecdysozoa</taxon>
        <taxon>Arthropoda</taxon>
        <taxon>Crustacea</taxon>
        <taxon>Multicrustacea</taxon>
        <taxon>Hexanauplia</taxon>
        <taxon>Copepoda</taxon>
        <taxon>Siphonostomatoida</taxon>
        <taxon>Caligidae</taxon>
        <taxon>Caligus</taxon>
    </lineage>
</organism>
<feature type="region of interest" description="Disordered" evidence="1">
    <location>
        <begin position="39"/>
        <end position="65"/>
    </location>
</feature>
<evidence type="ECO:0000313" key="4">
    <source>
        <dbReference type="Proteomes" id="UP000595437"/>
    </source>
</evidence>
<feature type="non-terminal residue" evidence="3">
    <location>
        <position position="1"/>
    </location>
</feature>
<reference evidence="4" key="1">
    <citation type="submission" date="2021-01" db="EMBL/GenBank/DDBJ databases">
        <title>Caligus Genome Assembly.</title>
        <authorList>
            <person name="Gallardo-Escarate C."/>
        </authorList>
    </citation>
    <scope>NUCLEOTIDE SEQUENCE [LARGE SCALE GENOMIC DNA]</scope>
</reference>
<accession>A0A7T8JU13</accession>
<evidence type="ECO:0000256" key="1">
    <source>
        <dbReference type="SAM" id="MobiDB-lite"/>
    </source>
</evidence>
<evidence type="ECO:0000259" key="2">
    <source>
        <dbReference type="Pfam" id="PF00812"/>
    </source>
</evidence>
<feature type="domain" description="Ephrin RBD" evidence="2">
    <location>
        <begin position="76"/>
        <end position="144"/>
    </location>
</feature>
<keyword evidence="4" id="KW-1185">Reference proteome</keyword>
<feature type="compositionally biased region" description="Polar residues" evidence="1">
    <location>
        <begin position="42"/>
        <end position="64"/>
    </location>
</feature>
<proteinExistence type="predicted"/>
<evidence type="ECO:0000313" key="3">
    <source>
        <dbReference type="EMBL" id="QQP34569.1"/>
    </source>
</evidence>
<sequence>KEGVVPCDIRPTPLPFMRSIISLRRNHTNTDNILDVNHGNEPGNTIRSTSSVQNYSPSSTTQNEKMMMKKKNMPHTQPASRIVALCDKPHELIYFTISLRSSRPPLAAWSSARKRLYFISTSSPSDLKSKNGGRCSSHNMKIAFK</sequence>
<dbReference type="OrthoDB" id="6250301at2759"/>
<dbReference type="SUPFAM" id="SSF49503">
    <property type="entry name" value="Cupredoxins"/>
    <property type="match status" value="1"/>
</dbReference>
<dbReference type="AlphaFoldDB" id="A0A7T8JU13"/>
<dbReference type="Gene3D" id="2.60.40.420">
    <property type="entry name" value="Cupredoxins - blue copper proteins"/>
    <property type="match status" value="1"/>
</dbReference>
<dbReference type="GO" id="GO:0016020">
    <property type="term" value="C:membrane"/>
    <property type="evidence" value="ECO:0007669"/>
    <property type="project" value="InterPro"/>
</dbReference>
<dbReference type="InterPro" id="IPR001799">
    <property type="entry name" value="Ephrin_RBD"/>
</dbReference>
<dbReference type="InterPro" id="IPR008972">
    <property type="entry name" value="Cupredoxin"/>
</dbReference>
<dbReference type="Pfam" id="PF00812">
    <property type="entry name" value="Ephrin"/>
    <property type="match status" value="1"/>
</dbReference>